<name>A0ABQ3CJ04_9ACTN</name>
<keyword evidence="2" id="KW-0472">Membrane</keyword>
<protein>
    <submittedName>
        <fullName evidence="3">Uncharacterized protein</fullName>
    </submittedName>
</protein>
<dbReference type="Proteomes" id="UP000653644">
    <property type="component" value="Unassembled WGS sequence"/>
</dbReference>
<feature type="transmembrane region" description="Helical" evidence="2">
    <location>
        <begin position="24"/>
        <end position="45"/>
    </location>
</feature>
<keyword evidence="2" id="KW-1133">Transmembrane helix</keyword>
<evidence type="ECO:0000313" key="3">
    <source>
        <dbReference type="EMBL" id="GHA09010.1"/>
    </source>
</evidence>
<comment type="caution">
    <text evidence="3">The sequence shown here is derived from an EMBL/GenBank/DDBJ whole genome shotgun (WGS) entry which is preliminary data.</text>
</comment>
<evidence type="ECO:0000256" key="1">
    <source>
        <dbReference type="SAM" id="MobiDB-lite"/>
    </source>
</evidence>
<accession>A0ABQ3CJ04</accession>
<organism evidence="3 4">
    <name type="scientific">Streptomyces canarius</name>
    <dbReference type="NCBI Taxonomy" id="285453"/>
    <lineage>
        <taxon>Bacteria</taxon>
        <taxon>Bacillati</taxon>
        <taxon>Actinomycetota</taxon>
        <taxon>Actinomycetes</taxon>
        <taxon>Kitasatosporales</taxon>
        <taxon>Streptomycetaceae</taxon>
        <taxon>Streptomyces</taxon>
    </lineage>
</organism>
<feature type="compositionally biased region" description="Pro residues" evidence="1">
    <location>
        <begin position="1"/>
        <end position="12"/>
    </location>
</feature>
<evidence type="ECO:0000313" key="4">
    <source>
        <dbReference type="Proteomes" id="UP000653644"/>
    </source>
</evidence>
<gene>
    <name evidence="3" type="ORF">GCM10010345_11780</name>
</gene>
<proteinExistence type="predicted"/>
<reference evidence="4" key="1">
    <citation type="journal article" date="2019" name="Int. J. Syst. Evol. Microbiol.">
        <title>The Global Catalogue of Microorganisms (GCM) 10K type strain sequencing project: providing services to taxonomists for standard genome sequencing and annotation.</title>
        <authorList>
            <consortium name="The Broad Institute Genomics Platform"/>
            <consortium name="The Broad Institute Genome Sequencing Center for Infectious Disease"/>
            <person name="Wu L."/>
            <person name="Ma J."/>
        </authorList>
    </citation>
    <scope>NUCLEOTIDE SEQUENCE [LARGE SCALE GENOMIC DNA]</scope>
    <source>
        <strain evidence="4">JCM 4733</strain>
    </source>
</reference>
<sequence length="73" mass="7502">MPEPTTPEPGHPPETARSTRASSALAWAQLALCTACVICGVIIGLKHSEDLGKTLVGAGIGGAGIRIIINVRR</sequence>
<feature type="region of interest" description="Disordered" evidence="1">
    <location>
        <begin position="1"/>
        <end position="20"/>
    </location>
</feature>
<keyword evidence="2" id="KW-0812">Transmembrane</keyword>
<evidence type="ECO:0000256" key="2">
    <source>
        <dbReference type="SAM" id="Phobius"/>
    </source>
</evidence>
<keyword evidence="4" id="KW-1185">Reference proteome</keyword>
<dbReference type="EMBL" id="BMVN01000003">
    <property type="protein sequence ID" value="GHA09010.1"/>
    <property type="molecule type" value="Genomic_DNA"/>
</dbReference>